<dbReference type="PANTHER" id="PTHR12526:SF600">
    <property type="entry name" value="GLYCOSYL TRANSFERASE GROUP 1"/>
    <property type="match status" value="1"/>
</dbReference>
<proteinExistence type="predicted"/>
<evidence type="ECO:0000313" key="2">
    <source>
        <dbReference type="Proteomes" id="UP001595828"/>
    </source>
</evidence>
<dbReference type="EMBL" id="JBHSDR010000006">
    <property type="protein sequence ID" value="MFC4295541.1"/>
    <property type="molecule type" value="Genomic_DNA"/>
</dbReference>
<organism evidence="1 2">
    <name type="scientific">Novosphingobium tardum</name>
    <dbReference type="NCBI Taxonomy" id="1538021"/>
    <lineage>
        <taxon>Bacteria</taxon>
        <taxon>Pseudomonadati</taxon>
        <taxon>Pseudomonadota</taxon>
        <taxon>Alphaproteobacteria</taxon>
        <taxon>Sphingomonadales</taxon>
        <taxon>Sphingomonadaceae</taxon>
        <taxon>Novosphingobium</taxon>
    </lineage>
</organism>
<dbReference type="PANTHER" id="PTHR12526">
    <property type="entry name" value="GLYCOSYLTRANSFERASE"/>
    <property type="match status" value="1"/>
</dbReference>
<dbReference type="NCBIfam" id="TIGR03087">
    <property type="entry name" value="stp1"/>
    <property type="match status" value="1"/>
</dbReference>
<dbReference type="RefSeq" id="WP_379539012.1">
    <property type="nucleotide sequence ID" value="NZ_JBHSDR010000006.1"/>
</dbReference>
<protein>
    <submittedName>
        <fullName evidence="1">TIGR03087 family PEP-CTERM/XrtA system glycosyltransferase</fullName>
    </submittedName>
</protein>
<dbReference type="Gene3D" id="3.40.50.2000">
    <property type="entry name" value="Glycogen Phosphorylase B"/>
    <property type="match status" value="1"/>
</dbReference>
<dbReference type="Pfam" id="PF13692">
    <property type="entry name" value="Glyco_trans_1_4"/>
    <property type="match status" value="1"/>
</dbReference>
<keyword evidence="2" id="KW-1185">Reference proteome</keyword>
<gene>
    <name evidence="1" type="ORF">ACFO0A_10795</name>
</gene>
<comment type="caution">
    <text evidence="1">The sequence shown here is derived from an EMBL/GenBank/DDBJ whole genome shotgun (WGS) entry which is preliminary data.</text>
</comment>
<dbReference type="CDD" id="cd03801">
    <property type="entry name" value="GT4_PimA-like"/>
    <property type="match status" value="1"/>
</dbReference>
<sequence>MSGEILFLAHRIPFPADRGDKIRSSRILAALGALAPVHVGTFAENAVDLASKRELAAHSASHCLVRRSKSLALAGLEALGSGHPVSIPAFASARLHRWVAKTLRERPISAIFVFSSQMAQYIPHDFPGRVVMDFVDVDSAKFEEYALTARQPLRTLYRREARLLAKWERDVHRRASVSLLVTVEEAALFSRRLDLAQVRDAKVAVMGNGIDADSFDPANVGSAQIIGADEGPHIVFVGQMDYPPNVSAAVRFATRILPLIAADMRGARFHVVGRAPTAAVRALDGRDGCTVHGEVADVRPWLAAADLVIAPLIIARGIQNKVLEAMAMARPVLVSPQAATGIAGCDGIHFAIADSDDEFATRAIALLRSPEERTRIGQAARDFVIAHHGWTEALAQLPRLVGIASSEARDAA</sequence>
<reference evidence="2" key="1">
    <citation type="journal article" date="2019" name="Int. J. Syst. Evol. Microbiol.">
        <title>The Global Catalogue of Microorganisms (GCM) 10K type strain sequencing project: providing services to taxonomists for standard genome sequencing and annotation.</title>
        <authorList>
            <consortium name="The Broad Institute Genomics Platform"/>
            <consortium name="The Broad Institute Genome Sequencing Center for Infectious Disease"/>
            <person name="Wu L."/>
            <person name="Ma J."/>
        </authorList>
    </citation>
    <scope>NUCLEOTIDE SEQUENCE [LARGE SCALE GENOMIC DNA]</scope>
    <source>
        <strain evidence="2">CGMCC 1.12989</strain>
    </source>
</reference>
<dbReference type="SUPFAM" id="SSF53756">
    <property type="entry name" value="UDP-Glycosyltransferase/glycogen phosphorylase"/>
    <property type="match status" value="1"/>
</dbReference>
<accession>A0ABV8RT78</accession>
<dbReference type="Proteomes" id="UP001595828">
    <property type="component" value="Unassembled WGS sequence"/>
</dbReference>
<evidence type="ECO:0000313" key="1">
    <source>
        <dbReference type="EMBL" id="MFC4295541.1"/>
    </source>
</evidence>
<dbReference type="InterPro" id="IPR017521">
    <property type="entry name" value="Sugar_tfrase_PEP-CTERM_Stp1"/>
</dbReference>
<name>A0ABV8RT78_9SPHN</name>